<dbReference type="PANTHER" id="PTHR23502:SF132">
    <property type="entry name" value="POLYAMINE TRANSPORTER 2-RELATED"/>
    <property type="match status" value="1"/>
</dbReference>
<feature type="transmembrane region" description="Helical" evidence="8">
    <location>
        <begin position="124"/>
        <end position="143"/>
    </location>
</feature>
<dbReference type="InterPro" id="IPR011701">
    <property type="entry name" value="MFS"/>
</dbReference>
<feature type="domain" description="Major facilitator superfamily (MFS) profile" evidence="9">
    <location>
        <begin position="31"/>
        <end position="413"/>
    </location>
</feature>
<evidence type="ECO:0000256" key="3">
    <source>
        <dbReference type="ARBA" id="ARBA00022448"/>
    </source>
</evidence>
<name>A0ABN6JSY7_9BURK</name>
<sequence length="416" mass="42582">MSDIGDAQISALPAAASAERDVETSSRLPPPFFILVGITLCGTFPLHVFIPALPSAAHELGATASAIGATITLYVIGLSIGQLVYGPLSDRYGRRPALLGGLIIFTLSSVGAAVAPTLEALEVARIMQALGGCSGLVLGRAIARDVCSSTTLIRRLATLSIAMAAATAIAPVIGAQLVLHLGWRAIFYTLGALNALVLLSVWCMVPETRDVSDGHSLARYIHSYARLLRSPAFVSYTVGGSSAGTGIYAFLSASPFILEKHFGLSAQAFAFSYCLLVVGLACGQSTAKHIAGRVCSRAALISASALMAAASASLAVAYLVHAWSVVTVMAPMVVMFYATGLSSPFAISGALDVDASMVGAAAGLYGSLQMGYGALCTAAAGFLPDNSALSMIATLVVSSVIAGLAFQFAPRARLSS</sequence>
<accession>A0ABN6JSY7</accession>
<keyword evidence="5 8" id="KW-0812">Transmembrane</keyword>
<keyword evidence="11" id="KW-1185">Reference proteome</keyword>
<feature type="transmembrane region" description="Helical" evidence="8">
    <location>
        <begin position="32"/>
        <end position="50"/>
    </location>
</feature>
<comment type="similarity">
    <text evidence="2 8">Belongs to the major facilitator superfamily. Bcr/CmlA family.</text>
</comment>
<organism evidence="10 11">
    <name type="scientific">Paraburkholderia terrae</name>
    <dbReference type="NCBI Taxonomy" id="311230"/>
    <lineage>
        <taxon>Bacteria</taxon>
        <taxon>Pseudomonadati</taxon>
        <taxon>Pseudomonadota</taxon>
        <taxon>Betaproteobacteria</taxon>
        <taxon>Burkholderiales</taxon>
        <taxon>Burkholderiaceae</taxon>
        <taxon>Paraburkholderia</taxon>
    </lineage>
</organism>
<keyword evidence="4" id="KW-1003">Cell membrane</keyword>
<feature type="transmembrane region" description="Helical" evidence="8">
    <location>
        <begin position="62"/>
        <end position="85"/>
    </location>
</feature>
<dbReference type="NCBIfam" id="TIGR00710">
    <property type="entry name" value="efflux_Bcr_CflA"/>
    <property type="match status" value="1"/>
</dbReference>
<evidence type="ECO:0000256" key="8">
    <source>
        <dbReference type="RuleBase" id="RU365088"/>
    </source>
</evidence>
<comment type="subcellular location">
    <subcellularLocation>
        <location evidence="8">Cell inner membrane</location>
        <topology evidence="8">Multi-pass membrane protein</topology>
    </subcellularLocation>
    <subcellularLocation>
        <location evidence="1">Cell membrane</location>
        <topology evidence="1">Multi-pass membrane protein</topology>
    </subcellularLocation>
</comment>
<protein>
    <recommendedName>
        <fullName evidence="8">Bcr/CflA family efflux transporter</fullName>
    </recommendedName>
</protein>
<feature type="transmembrane region" description="Helical" evidence="8">
    <location>
        <begin position="97"/>
        <end position="118"/>
    </location>
</feature>
<keyword evidence="3 8" id="KW-0813">Transport</keyword>
<dbReference type="EMBL" id="AP024957">
    <property type="protein sequence ID" value="BCZ83920.1"/>
    <property type="molecule type" value="Genomic_DNA"/>
</dbReference>
<keyword evidence="7 8" id="KW-0472">Membrane</keyword>
<evidence type="ECO:0000256" key="6">
    <source>
        <dbReference type="ARBA" id="ARBA00022989"/>
    </source>
</evidence>
<gene>
    <name evidence="10" type="ORF">PTKU64_75950</name>
</gene>
<feature type="transmembrane region" description="Helical" evidence="8">
    <location>
        <begin position="226"/>
        <end position="250"/>
    </location>
</feature>
<evidence type="ECO:0000256" key="7">
    <source>
        <dbReference type="ARBA" id="ARBA00023136"/>
    </source>
</evidence>
<feature type="transmembrane region" description="Helical" evidence="8">
    <location>
        <begin position="155"/>
        <end position="179"/>
    </location>
</feature>
<evidence type="ECO:0000256" key="1">
    <source>
        <dbReference type="ARBA" id="ARBA00004651"/>
    </source>
</evidence>
<dbReference type="InterPro" id="IPR036259">
    <property type="entry name" value="MFS_trans_sf"/>
</dbReference>
<dbReference type="PROSITE" id="PS50850">
    <property type="entry name" value="MFS"/>
    <property type="match status" value="1"/>
</dbReference>
<feature type="transmembrane region" description="Helical" evidence="8">
    <location>
        <begin position="326"/>
        <end position="347"/>
    </location>
</feature>
<keyword evidence="6 8" id="KW-1133">Transmembrane helix</keyword>
<dbReference type="CDD" id="cd17320">
    <property type="entry name" value="MFS_MdfA_MDR_like"/>
    <property type="match status" value="1"/>
</dbReference>
<dbReference type="PANTHER" id="PTHR23502">
    <property type="entry name" value="MAJOR FACILITATOR SUPERFAMILY"/>
    <property type="match status" value="1"/>
</dbReference>
<dbReference type="RefSeq" id="WP_229515815.1">
    <property type="nucleotide sequence ID" value="NZ_AP024957.1"/>
</dbReference>
<feature type="transmembrane region" description="Helical" evidence="8">
    <location>
        <begin position="388"/>
        <end position="409"/>
    </location>
</feature>
<feature type="transmembrane region" description="Helical" evidence="8">
    <location>
        <begin position="359"/>
        <end position="382"/>
    </location>
</feature>
<evidence type="ECO:0000256" key="5">
    <source>
        <dbReference type="ARBA" id="ARBA00022692"/>
    </source>
</evidence>
<feature type="transmembrane region" description="Helical" evidence="8">
    <location>
        <begin position="294"/>
        <end position="320"/>
    </location>
</feature>
<evidence type="ECO:0000313" key="11">
    <source>
        <dbReference type="Proteomes" id="UP001319874"/>
    </source>
</evidence>
<evidence type="ECO:0000313" key="10">
    <source>
        <dbReference type="EMBL" id="BCZ83920.1"/>
    </source>
</evidence>
<dbReference type="Pfam" id="PF07690">
    <property type="entry name" value="MFS_1"/>
    <property type="match status" value="1"/>
</dbReference>
<feature type="transmembrane region" description="Helical" evidence="8">
    <location>
        <begin position="262"/>
        <end position="282"/>
    </location>
</feature>
<dbReference type="InterPro" id="IPR004812">
    <property type="entry name" value="Efflux_drug-R_Bcr/CmlA"/>
</dbReference>
<dbReference type="Gene3D" id="1.20.1720.10">
    <property type="entry name" value="Multidrug resistance protein D"/>
    <property type="match status" value="1"/>
</dbReference>
<proteinExistence type="inferred from homology"/>
<evidence type="ECO:0000256" key="2">
    <source>
        <dbReference type="ARBA" id="ARBA00006236"/>
    </source>
</evidence>
<dbReference type="InterPro" id="IPR020846">
    <property type="entry name" value="MFS_dom"/>
</dbReference>
<evidence type="ECO:0000259" key="9">
    <source>
        <dbReference type="PROSITE" id="PS50850"/>
    </source>
</evidence>
<evidence type="ECO:0000256" key="4">
    <source>
        <dbReference type="ARBA" id="ARBA00022475"/>
    </source>
</evidence>
<feature type="transmembrane region" description="Helical" evidence="8">
    <location>
        <begin position="185"/>
        <end position="205"/>
    </location>
</feature>
<dbReference type="Proteomes" id="UP001319874">
    <property type="component" value="Chromosome 3"/>
</dbReference>
<dbReference type="SUPFAM" id="SSF103473">
    <property type="entry name" value="MFS general substrate transporter"/>
    <property type="match status" value="1"/>
</dbReference>
<keyword evidence="8" id="KW-0997">Cell inner membrane</keyword>
<reference evidence="10 11" key="1">
    <citation type="journal article" date="2022" name="Front. Microbiol.">
        <title>Identification and characterization of a novel class of self-sufficient cytochrome P450 hydroxylase involved in cyclohexanecarboxylate degradation in Paraburkholderia terrae strain KU-64.</title>
        <authorList>
            <person name="Yamamoto T."/>
            <person name="Hasegawa Y."/>
            <person name="Iwaki H."/>
        </authorList>
    </citation>
    <scope>NUCLEOTIDE SEQUENCE [LARGE SCALE GENOMIC DNA]</scope>
    <source>
        <strain evidence="10 11">KU-64</strain>
    </source>
</reference>